<keyword evidence="3" id="KW-1003">Cell membrane</keyword>
<dbReference type="InterPro" id="IPR036020">
    <property type="entry name" value="WW_dom_sf"/>
</dbReference>
<dbReference type="GO" id="GO:0099536">
    <property type="term" value="P:synaptic signaling"/>
    <property type="evidence" value="ECO:0007669"/>
    <property type="project" value="TreeGrafter"/>
</dbReference>
<dbReference type="SUPFAM" id="SSF47473">
    <property type="entry name" value="EF-hand"/>
    <property type="match status" value="2"/>
</dbReference>
<name>A0A6P7FFB1_DIAVI</name>
<dbReference type="InterPro" id="IPR015154">
    <property type="entry name" value="EF-hand_dom_typ2"/>
</dbReference>
<keyword evidence="7" id="KW-0862">Zinc</keyword>
<dbReference type="AlphaFoldDB" id="A0A6P7FFB1"/>
<dbReference type="GO" id="GO:0045202">
    <property type="term" value="C:synapse"/>
    <property type="evidence" value="ECO:0007669"/>
    <property type="project" value="GOC"/>
</dbReference>
<dbReference type="PROSITE" id="PS50135">
    <property type="entry name" value="ZF_ZZ_2"/>
    <property type="match status" value="1"/>
</dbReference>
<keyword evidence="9" id="KW-0472">Membrane</keyword>
<evidence type="ECO:0000256" key="9">
    <source>
        <dbReference type="ARBA" id="ARBA00023136"/>
    </source>
</evidence>
<dbReference type="InterPro" id="IPR001202">
    <property type="entry name" value="WW_dom"/>
</dbReference>
<proteinExistence type="predicted"/>
<dbReference type="FunCoup" id="A0A6P7FFB1">
    <property type="interactions" value="102"/>
</dbReference>
<dbReference type="KEGG" id="dvv:114327526"/>
<dbReference type="Gene3D" id="1.10.238.10">
    <property type="entry name" value="EF-hand"/>
    <property type="match status" value="2"/>
</dbReference>
<dbReference type="GO" id="GO:0016010">
    <property type="term" value="C:dystrophin-associated glycoprotein complex"/>
    <property type="evidence" value="ECO:0007669"/>
    <property type="project" value="UniProtKB-ARBA"/>
</dbReference>
<keyword evidence="6 12" id="KW-0863">Zinc-finger</keyword>
<feature type="region of interest" description="Disordered" evidence="13">
    <location>
        <begin position="515"/>
        <end position="539"/>
    </location>
</feature>
<evidence type="ECO:0000256" key="1">
    <source>
        <dbReference type="ARBA" id="ARBA00004245"/>
    </source>
</evidence>
<evidence type="ECO:0000256" key="4">
    <source>
        <dbReference type="ARBA" id="ARBA00022490"/>
    </source>
</evidence>
<reference evidence="16" key="1">
    <citation type="submission" date="2025-08" db="UniProtKB">
        <authorList>
            <consortium name="RefSeq"/>
        </authorList>
    </citation>
    <scope>IDENTIFICATION</scope>
    <source>
        <tissue evidence="16">Whole insect</tissue>
    </source>
</reference>
<dbReference type="GO" id="GO:0008270">
    <property type="term" value="F:zinc ion binding"/>
    <property type="evidence" value="ECO:0007669"/>
    <property type="project" value="UniProtKB-KW"/>
</dbReference>
<dbReference type="CDD" id="cd00201">
    <property type="entry name" value="WW"/>
    <property type="match status" value="1"/>
</dbReference>
<keyword evidence="4" id="KW-0963">Cytoplasm</keyword>
<dbReference type="PANTHER" id="PTHR12268:SF14">
    <property type="entry name" value="DYSTROPHIN-1"/>
    <property type="match status" value="1"/>
</dbReference>
<keyword evidence="5" id="KW-0479">Metal-binding</keyword>
<dbReference type="Gene3D" id="6.10.140.70">
    <property type="match status" value="1"/>
</dbReference>
<evidence type="ECO:0000256" key="7">
    <source>
        <dbReference type="ARBA" id="ARBA00022833"/>
    </source>
</evidence>
<evidence type="ECO:0000256" key="2">
    <source>
        <dbReference type="ARBA" id="ARBA00004278"/>
    </source>
</evidence>
<accession>A0A6P7FFB1</accession>
<evidence type="ECO:0000259" key="15">
    <source>
        <dbReference type="PROSITE" id="PS50135"/>
    </source>
</evidence>
<evidence type="ECO:0000256" key="6">
    <source>
        <dbReference type="ARBA" id="ARBA00022771"/>
    </source>
</evidence>
<keyword evidence="11" id="KW-0206">Cytoskeleton</keyword>
<dbReference type="GO" id="GO:0042383">
    <property type="term" value="C:sarcolemma"/>
    <property type="evidence" value="ECO:0007669"/>
    <property type="project" value="UniProtKB-SubCell"/>
</dbReference>
<dbReference type="InterPro" id="IPR011992">
    <property type="entry name" value="EF-hand-dom_pair"/>
</dbReference>
<dbReference type="Pfam" id="PF00569">
    <property type="entry name" value="ZZ"/>
    <property type="match status" value="1"/>
</dbReference>
<dbReference type="PANTHER" id="PTHR12268">
    <property type="entry name" value="E3 UBIQUITIN-PROTEIN LIGASE KCMF1"/>
    <property type="match status" value="1"/>
</dbReference>
<dbReference type="SMART" id="SM00456">
    <property type="entry name" value="WW"/>
    <property type="match status" value="1"/>
</dbReference>
<feature type="domain" description="ZZ-type" evidence="15">
    <location>
        <begin position="255"/>
        <end position="311"/>
    </location>
</feature>
<keyword evidence="8" id="KW-0106">Calcium</keyword>
<evidence type="ECO:0000256" key="12">
    <source>
        <dbReference type="PROSITE-ProRule" id="PRU00228"/>
    </source>
</evidence>
<feature type="domain" description="WW" evidence="14">
    <location>
        <begin position="6"/>
        <end position="33"/>
    </location>
</feature>
<dbReference type="Pfam" id="PF09068">
    <property type="entry name" value="EF-hand_2"/>
    <property type="match status" value="1"/>
</dbReference>
<dbReference type="Pfam" id="PF00397">
    <property type="entry name" value="WW"/>
    <property type="match status" value="1"/>
</dbReference>
<feature type="compositionally biased region" description="Polar residues" evidence="13">
    <location>
        <begin position="517"/>
        <end position="533"/>
    </location>
</feature>
<dbReference type="RefSeq" id="XP_028131995.1">
    <property type="nucleotide sequence ID" value="XM_028276194.1"/>
</dbReference>
<dbReference type="SUPFAM" id="SSF51045">
    <property type="entry name" value="WW domain"/>
    <property type="match status" value="1"/>
</dbReference>
<comment type="subcellular location">
    <subcellularLocation>
        <location evidence="2">Cell membrane</location>
        <location evidence="2">Sarcolemma</location>
        <topology evidence="2">Peripheral membrane protein</topology>
        <orientation evidence="2">Cytoplasmic side</orientation>
    </subcellularLocation>
    <subcellularLocation>
        <location evidence="1">Cytoplasm</location>
        <location evidence="1">Cytoskeleton</location>
    </subcellularLocation>
</comment>
<dbReference type="Pfam" id="PF09069">
    <property type="entry name" value="EF-hand_3"/>
    <property type="match status" value="1"/>
</dbReference>
<organism evidence="16">
    <name type="scientific">Diabrotica virgifera virgifera</name>
    <name type="common">western corn rootworm</name>
    <dbReference type="NCBI Taxonomy" id="50390"/>
    <lineage>
        <taxon>Eukaryota</taxon>
        <taxon>Metazoa</taxon>
        <taxon>Ecdysozoa</taxon>
        <taxon>Arthropoda</taxon>
        <taxon>Hexapoda</taxon>
        <taxon>Insecta</taxon>
        <taxon>Pterygota</taxon>
        <taxon>Neoptera</taxon>
        <taxon>Endopterygota</taxon>
        <taxon>Coleoptera</taxon>
        <taxon>Polyphaga</taxon>
        <taxon>Cucujiformia</taxon>
        <taxon>Chrysomeloidea</taxon>
        <taxon>Chrysomelidae</taxon>
        <taxon>Galerucinae</taxon>
        <taxon>Diabroticina</taxon>
        <taxon>Diabroticites</taxon>
        <taxon>Diabrotica</taxon>
    </lineage>
</organism>
<dbReference type="InterPro" id="IPR043145">
    <property type="entry name" value="Znf_ZZ_sf"/>
</dbReference>
<protein>
    <submittedName>
        <fullName evidence="16">Dystrophin-like isoform X1</fullName>
    </submittedName>
</protein>
<dbReference type="GO" id="GO:0003779">
    <property type="term" value="F:actin binding"/>
    <property type="evidence" value="ECO:0007669"/>
    <property type="project" value="UniProtKB-KW"/>
</dbReference>
<dbReference type="GO" id="GO:0050804">
    <property type="term" value="P:modulation of chemical synaptic transmission"/>
    <property type="evidence" value="ECO:0007669"/>
    <property type="project" value="UniProtKB-ARBA"/>
</dbReference>
<dbReference type="GO" id="GO:0005737">
    <property type="term" value="C:cytoplasm"/>
    <property type="evidence" value="ECO:0007669"/>
    <property type="project" value="UniProtKB-ARBA"/>
</dbReference>
<evidence type="ECO:0000256" key="5">
    <source>
        <dbReference type="ARBA" id="ARBA00022723"/>
    </source>
</evidence>
<evidence type="ECO:0000256" key="8">
    <source>
        <dbReference type="ARBA" id="ARBA00022837"/>
    </source>
</evidence>
<evidence type="ECO:0000256" key="10">
    <source>
        <dbReference type="ARBA" id="ARBA00023203"/>
    </source>
</evidence>
<dbReference type="InterPro" id="IPR000433">
    <property type="entry name" value="Znf_ZZ"/>
</dbReference>
<dbReference type="SMART" id="SM00291">
    <property type="entry name" value="ZnF_ZZ"/>
    <property type="match status" value="1"/>
</dbReference>
<dbReference type="PROSITE" id="PS50020">
    <property type="entry name" value="WW_DOMAIN_2"/>
    <property type="match status" value="1"/>
</dbReference>
<gene>
    <name evidence="16" type="primary">LOC114327526</name>
</gene>
<evidence type="ECO:0000256" key="13">
    <source>
        <dbReference type="SAM" id="MobiDB-lite"/>
    </source>
</evidence>
<dbReference type="Gene3D" id="3.30.60.90">
    <property type="match status" value="1"/>
</dbReference>
<evidence type="ECO:0000259" key="14">
    <source>
        <dbReference type="PROSITE" id="PS50020"/>
    </source>
</evidence>
<dbReference type="SUPFAM" id="SSF57850">
    <property type="entry name" value="RING/U-box"/>
    <property type="match status" value="1"/>
</dbReference>
<dbReference type="InterPro" id="IPR050774">
    <property type="entry name" value="KCMF1/Dystrophin"/>
</dbReference>
<sequence>MTALSWKKIEDENGFPYYHNKSSGAKQWDHPKFSEIGQRLDDCNYVKYSIYRVALKFRVLQNALYMDDVPLSIIAGVFERHRLGANESSLCLESCELEAVLSDIYFASNKKNHTNIDVDFATELMLNFLYNVYDRHRKGKIQVLSIKLTLAILSNCEVKDMYRYIFQQCADHNNCITRQRLQSFLSKIIEVTTYLHEDASYGTKLINISLENCFMNSPGFVGINESMFISWVDNNPKILSWMPVLQRIKIAEPALHSVKCTTCKTNPVMGLLYKCTKCRRYTQCQRCFFTGRTTDSHKLSHPMREYCTLVEETYSKSKMLRKICSILRCSHKNESVFVDTKPLSSDQDCVVTTNKQETCDVKPMSSPNTQLKLVIKRLEMQNKELQQFLYTDNLKEKEVLRYLEEHRIHINAQIERLKTLTNCLYSKNASPELTLRKSTKKRLVESTPVARNNYKQNRCGTKSMDMLSPIVSGSENCTADDNFDIQESVDQTSENLTETRSVAYGIDDMSTWIGGQPKNQTSTFKPALSNSKPKPTPGELHSDLDEALAKLQQILANNFCLDESLGHIDNTNLKYAMSEVEGMLTSFIDTVENSRASSVRSKKRNDELGIAV</sequence>
<dbReference type="CDD" id="cd16245">
    <property type="entry name" value="EFh_DAH"/>
    <property type="match status" value="1"/>
</dbReference>
<dbReference type="GO" id="GO:0046716">
    <property type="term" value="P:muscle cell cellular homeostasis"/>
    <property type="evidence" value="ECO:0007669"/>
    <property type="project" value="UniProtKB-ARBA"/>
</dbReference>
<dbReference type="GO" id="GO:0005856">
    <property type="term" value="C:cytoskeleton"/>
    <property type="evidence" value="ECO:0007669"/>
    <property type="project" value="UniProtKB-SubCell"/>
</dbReference>
<evidence type="ECO:0000313" key="16">
    <source>
        <dbReference type="RefSeq" id="XP_028131995.1"/>
    </source>
</evidence>
<evidence type="ECO:0000256" key="11">
    <source>
        <dbReference type="ARBA" id="ARBA00023212"/>
    </source>
</evidence>
<dbReference type="OrthoDB" id="10014385at2759"/>
<dbReference type="InParanoid" id="A0A6P7FFB1"/>
<dbReference type="InterPro" id="IPR015153">
    <property type="entry name" value="EF-hand_dom_typ1"/>
</dbReference>
<keyword evidence="10" id="KW-0009">Actin-binding</keyword>
<evidence type="ECO:0000256" key="3">
    <source>
        <dbReference type="ARBA" id="ARBA00022475"/>
    </source>
</evidence>